<gene>
    <name evidence="5" type="ORF">GIB67_035534</name>
</gene>
<comment type="subcellular location">
    <subcellularLocation>
        <location evidence="1">Membrane</location>
    </subcellularLocation>
</comment>
<accession>A0A7J7MC39</accession>
<dbReference type="PROSITE" id="PS51778">
    <property type="entry name" value="VAST"/>
    <property type="match status" value="1"/>
</dbReference>
<dbReference type="InterPro" id="IPR026960">
    <property type="entry name" value="RVT-Znf"/>
</dbReference>
<evidence type="ECO:0000256" key="1">
    <source>
        <dbReference type="ARBA" id="ARBA00004370"/>
    </source>
</evidence>
<evidence type="ECO:0000313" key="6">
    <source>
        <dbReference type="Proteomes" id="UP000541444"/>
    </source>
</evidence>
<proteinExistence type="predicted"/>
<keyword evidence="6" id="KW-1185">Reference proteome</keyword>
<evidence type="ECO:0000256" key="2">
    <source>
        <dbReference type="ARBA" id="ARBA00023136"/>
    </source>
</evidence>
<evidence type="ECO:0000259" key="4">
    <source>
        <dbReference type="PROSITE" id="PS51778"/>
    </source>
</evidence>
<sequence length="835" mass="96000">MRKKTLKKTVVVTESNRELKELNKMMSKQLEVILTFNKMKLRTLANFDGDGRFADAIEDELEIGEKKIVEKTRLKLGVVTEDSKKFDGDDLEMKHLEETTEREVHRAIDLVAGKDGDMPESSRSKDNEEVVTLMRGVHMINDSNRQEAQPKNTNPNPKALSRIRRTIGERLNSSPLTMEWSLVTRVANSFEREEILMKEIVETRELYERGLHRSNELEEIQSKSSVAEFRQKLGSRSNDLGGRSNESKTNLGLWHIAESNLVVTQHRFQAIDLDKLPIFDESESPEEVKAESALRAHSSSIRASRRRTKVPDDNVPKTVKLQAFIKEEVLVGIYNGVFLCTAEQFFNILLGDDSEFINEYRSARKDTNLNLGQWDAADEYGGQVRDITFRTLCHSPMCPPDSAMTEWQHALLSPDKKTLIFETVQQAHDVPFGSYFEILHIFSHFELDINSVHIDDNNEDCCFWLPYLQGKFSAHNAYNWIRDCEPDVWWHKWVWGSSVLRKVSNFCWRMMNWTVPTDCTLQSRRITMVSICYLCKNGAESFEHLFWDCVYGSDIRDWCFSLFQIDITVDRSVSSFKPMLALCSNLSSFLKDLWGALILNSLYQIWLFRNNVLFNDMHPDLRALKRKIISVFREGAQISKATMYNNVHELSILHTIGVQSCVAFNSDSLPWKLQLPRNKLKRLFTRIRIRITTVGREVNFGADAASKRGTTFSPGEKVWYDGRPFLLERIEGPPYVHCKWSLETNSESSCTIDIKVGKILVPYSLVDFLSSLGVHFKKWCVMQSKIKAGAVSEYKKEVDIMLEMAREYIKSKTSGGVPDELSSVTLLVSQNSSLY</sequence>
<reference evidence="5 6" key="1">
    <citation type="journal article" date="2020" name="IScience">
        <title>Genome Sequencing of the Endangered Kingdonia uniflora (Circaeasteraceae, Ranunculales) Reveals Potential Mechanisms of Evolutionary Specialization.</title>
        <authorList>
            <person name="Sun Y."/>
            <person name="Deng T."/>
            <person name="Zhang A."/>
            <person name="Moore M.J."/>
            <person name="Landis J.B."/>
            <person name="Lin N."/>
            <person name="Zhang H."/>
            <person name="Zhang X."/>
            <person name="Huang J."/>
            <person name="Zhang X."/>
            <person name="Sun H."/>
            <person name="Wang H."/>
        </authorList>
    </citation>
    <scope>NUCLEOTIDE SEQUENCE [LARGE SCALE GENOMIC DNA]</scope>
    <source>
        <strain evidence="5">TB1705</strain>
        <tissue evidence="5">Leaf</tissue>
    </source>
</reference>
<feature type="region of interest" description="Disordered" evidence="3">
    <location>
        <begin position="140"/>
        <end position="159"/>
    </location>
</feature>
<dbReference type="Pfam" id="PF16016">
    <property type="entry name" value="VASt"/>
    <property type="match status" value="1"/>
</dbReference>
<dbReference type="PANTHER" id="PTHR47038:SF1">
    <property type="entry name" value="BAG-ASSOCIATED GRAM PROTEIN 1"/>
    <property type="match status" value="1"/>
</dbReference>
<name>A0A7J7MC39_9MAGN</name>
<evidence type="ECO:0000313" key="5">
    <source>
        <dbReference type="EMBL" id="KAF6152466.1"/>
    </source>
</evidence>
<dbReference type="InterPro" id="IPR044655">
    <property type="entry name" value="BAGP1-like"/>
</dbReference>
<protein>
    <recommendedName>
        <fullName evidence="4">VASt domain-containing protein</fullName>
    </recommendedName>
</protein>
<organism evidence="5 6">
    <name type="scientific">Kingdonia uniflora</name>
    <dbReference type="NCBI Taxonomy" id="39325"/>
    <lineage>
        <taxon>Eukaryota</taxon>
        <taxon>Viridiplantae</taxon>
        <taxon>Streptophyta</taxon>
        <taxon>Embryophyta</taxon>
        <taxon>Tracheophyta</taxon>
        <taxon>Spermatophyta</taxon>
        <taxon>Magnoliopsida</taxon>
        <taxon>Ranunculales</taxon>
        <taxon>Circaeasteraceae</taxon>
        <taxon>Kingdonia</taxon>
    </lineage>
</organism>
<feature type="compositionally biased region" description="Polar residues" evidence="3">
    <location>
        <begin position="141"/>
        <end position="156"/>
    </location>
</feature>
<comment type="caution">
    <text evidence="5">The sequence shown here is derived from an EMBL/GenBank/DDBJ whole genome shotgun (WGS) entry which is preliminary data.</text>
</comment>
<feature type="domain" description="VASt" evidence="4">
    <location>
        <begin position="326"/>
        <end position="504"/>
    </location>
</feature>
<keyword evidence="2" id="KW-0472">Membrane</keyword>
<dbReference type="PANTHER" id="PTHR47038">
    <property type="entry name" value="BAG-ASSOCIATED GRAM PROTEIN 1"/>
    <property type="match status" value="1"/>
</dbReference>
<dbReference type="InterPro" id="IPR031968">
    <property type="entry name" value="VASt"/>
</dbReference>
<dbReference type="GO" id="GO:0016020">
    <property type="term" value="C:membrane"/>
    <property type="evidence" value="ECO:0007669"/>
    <property type="project" value="UniProtKB-SubCell"/>
</dbReference>
<dbReference type="Proteomes" id="UP000541444">
    <property type="component" value="Unassembled WGS sequence"/>
</dbReference>
<evidence type="ECO:0000256" key="3">
    <source>
        <dbReference type="SAM" id="MobiDB-lite"/>
    </source>
</evidence>
<dbReference type="EMBL" id="JACGCM010001629">
    <property type="protein sequence ID" value="KAF6152466.1"/>
    <property type="molecule type" value="Genomic_DNA"/>
</dbReference>
<dbReference type="Pfam" id="PF13966">
    <property type="entry name" value="zf-RVT"/>
    <property type="match status" value="1"/>
</dbReference>
<dbReference type="AlphaFoldDB" id="A0A7J7MC39"/>
<dbReference type="OrthoDB" id="906214at2759"/>